<dbReference type="GO" id="GO:1990716">
    <property type="term" value="C:axonemal central apparatus"/>
    <property type="evidence" value="ECO:0007669"/>
    <property type="project" value="TreeGrafter"/>
</dbReference>
<reference evidence="2" key="1">
    <citation type="submission" date="2021-02" db="EMBL/GenBank/DDBJ databases">
        <authorList>
            <person name="Nowell W R."/>
        </authorList>
    </citation>
    <scope>NUCLEOTIDE SEQUENCE</scope>
</reference>
<protein>
    <recommendedName>
        <fullName evidence="4">Sperm-associated antigen 17</fullName>
    </recommendedName>
</protein>
<feature type="compositionally biased region" description="Low complexity" evidence="1">
    <location>
        <begin position="173"/>
        <end position="192"/>
    </location>
</feature>
<evidence type="ECO:0000256" key="1">
    <source>
        <dbReference type="SAM" id="MobiDB-lite"/>
    </source>
</evidence>
<feature type="compositionally biased region" description="Low complexity" evidence="1">
    <location>
        <begin position="864"/>
        <end position="883"/>
    </location>
</feature>
<evidence type="ECO:0000313" key="2">
    <source>
        <dbReference type="EMBL" id="CAF0758221.1"/>
    </source>
</evidence>
<feature type="compositionally biased region" description="Basic and acidic residues" evidence="1">
    <location>
        <begin position="884"/>
        <end position="897"/>
    </location>
</feature>
<gene>
    <name evidence="2" type="ORF">ZHD862_LOCUS180</name>
</gene>
<feature type="compositionally biased region" description="Polar residues" evidence="1">
    <location>
        <begin position="151"/>
        <end position="161"/>
    </location>
</feature>
<dbReference type="Proteomes" id="UP000663864">
    <property type="component" value="Unassembled WGS sequence"/>
</dbReference>
<proteinExistence type="predicted"/>
<dbReference type="GO" id="GO:0005576">
    <property type="term" value="C:extracellular region"/>
    <property type="evidence" value="ECO:0007669"/>
    <property type="project" value="GOC"/>
</dbReference>
<dbReference type="EMBL" id="CAJNOT010000003">
    <property type="protein sequence ID" value="CAF0758221.1"/>
    <property type="molecule type" value="Genomic_DNA"/>
</dbReference>
<feature type="region of interest" description="Disordered" evidence="1">
    <location>
        <begin position="595"/>
        <end position="616"/>
    </location>
</feature>
<feature type="region of interest" description="Disordered" evidence="1">
    <location>
        <begin position="151"/>
        <end position="209"/>
    </location>
</feature>
<evidence type="ECO:0008006" key="4">
    <source>
        <dbReference type="Google" id="ProtNLM"/>
    </source>
</evidence>
<accession>A0A813PYE9</accession>
<feature type="compositionally biased region" description="Low complexity" evidence="1">
    <location>
        <begin position="667"/>
        <end position="677"/>
    </location>
</feature>
<name>A0A813PYE9_9BILA</name>
<feature type="compositionally biased region" description="Basic and acidic residues" evidence="1">
    <location>
        <begin position="1062"/>
        <end position="1079"/>
    </location>
</feature>
<dbReference type="PANTHER" id="PTHR21963">
    <property type="entry name" value="PF6"/>
    <property type="match status" value="1"/>
</dbReference>
<feature type="compositionally biased region" description="Basic and acidic residues" evidence="1">
    <location>
        <begin position="938"/>
        <end position="954"/>
    </location>
</feature>
<feature type="region of interest" description="Disordered" evidence="1">
    <location>
        <begin position="1"/>
        <end position="21"/>
    </location>
</feature>
<sequence length="2166" mass="244777">MPPKGAKSPRTKSPKSAKPGGATWESLLSSVSANQDNWITFVCFLIPDGSINQIYVDLIEKAMQNGVRRRFDFISKRDLLEAIKTLGKASKTAAKSVSTNATVASLTNSSFLAAYEYAKSILDTGGDIDDQLWAKLLKCRILDLKKEVQNRTTLKTSSTPAGSMPGKGEKPKSPGGKKSPKPTAAAKKQTPGLQPSAADTHIEKSTGVKTRDQIINETKYIDDEPNDGPNQYVFLSGFYSTGLLSALDNNGVHIDTITNVSCESLNETKYLFDEMIQRDRQEQTLKADVLKDIQKDSILTPEQIAQQNERNDQILNNFWKTLMPLLDNAPDRSTLQDIIVTTLKVSNDDVPNSWTNTEQRIKLAQILYNSIVENSFRLNIRKRQFNTFNQQMKVVTIPTVEEKTIESISDAKIYNEITTILPPESISIPLILHGILEQVNAHSANVNKNTSSQQDDVGRYLRDKLMSLSIGKEQQKEIENLVPKSPFSKATGSGPLMVYYDDDMKQRLATLNRLAILDPIKVEHNFIISHSRLVSLPELSSKKVDDSDSRERQTRLNQFLQFCTDEELLLSDVDHILKQFVFECMPLNITTITDNSTEQQTSRPSSAECNSHEDEQLRFERRLSTLVDEENKQSMSAQPIIWDDPFELLTTNEQTGRIGISADTLPSSPTSRSSKGSILRMRTQSPKRSVYTVRFDVNNPDNNLYQQMSHIMPPVGGANVDGTIQNITQYHKRNLNDWNFAEHFEPDVFAQVFEQALFTHSNINVYYNRRDNTHMIILSLPVPEGKTIGYENTSKKLFSDVGFRNFLDEISYEIVDWLRDEEAKYQADILAQEVQTYVRQTTPTPDTLKAATTAIEGAGKKGKAATGKKTSPVRSPSVSSDSGHSSDEEKAIRDDYIHPTSLKAWKQKKDKEVQEQEQQAKPKRPPSGTRSPKGKSPRPPEKAAKPPTPREKSPKGAKTKRPTSATPSEKAAGVKTPQESNEPIERFIGYNLGNRLLSAQCNTSHLLLPDGCFVRTRIDTLKRGSTCVSTSLYRNKSSYTIQLINPNKVSNIDNQPSSVERNNTDETTKPTDDNHPTATTEKRVAEYGVFTAILNSGMILSCSNYDTKPPKVEIPPPEPPVPEIQIEEKIEDKKKEAPGKGKKKGKAIEAETPPVVIVPVVEEKPPAEPQFEPEPFQRLTISIPTGLVVTYYPETFLGVKPTETNQLHKLVVKQYYPYQSKGFHTCEQSRLTAYEETSRIIDAEGHVMIFKRDGEVTILQPDGGIFMKTIVHQNEPEIEVSAESSQDTKKENKIDIKGKKKSDAKHETDVSTIVEEVKQPVYQWKCITADGQLFIQNSTNQEYEKIDQLRLILETNPKTNEQVIHREDKVIIVFRSDGSRIVSFADGTRITTYEAVENKNNSPTNQDTDDRNNSMLGFRKIPHVKIEALGYATVAFNCQTTDCRTVFNDGSSIDVFANGTYSIFESDGEKFDINDNGDILLDFQQSIYAKRIQELLSNIEPSKCILSQNGDLIFDAVDYEQTQYCVETSGETYSKETDQQHMTRTLPLEMHVPRFFIVHEDGSGTELLRFKDLYSYLRTMDLDPSTAVVREPLLSNPKVTGATVMRPFQDEVHRRWLTSFDDDSVVPPSLRNYTSATAMTRSYSSMSGSNNSSTNNLNSQDNAIVRQTGKNNQQQFKSTTLTTGLSNQQPLLEMPKALDYRNFMEFPRLQDDVRIKLFTSLKSYIDFVKNRADYHTKLLPHDNRSRYEKEKANKIWKNVRPQGTTKDDLTLLYLKTVHPDRQKTTTTTATRQSVVPLSKKFNLDHLHDELQQEKFNRQLKNDIKKGITMPYFKSEWGMAYIQQQQQQTENILARESKSAELIKSSNFNQNLIRSPPNSPTDQQNRLSQMRKSQPTRSVSTEDFRVLEVEDNKTIGGSGEHDQEGIYRPVKQFISPKGYIQYNTFGTKRAHPLKIPTGLKGTRPNAQPHSRFLDMEEPVMVRPNNASIGTAVLNNRPLRERRGCELFPDRIDFGILKEGVTYGAEIEIKNVGIDACRFRIRQPPLGTGLRVVFQPGLLAAGIRRPIMIELYAIIKQNQNQSQQQQQQQQSQGLYQLDQSIEIITETDIMHFPIRAKIASEEQFDIMFVNKDETAGMSKSIRLLARKTSNSNDWFANTNENSMIPTNE</sequence>
<feature type="region of interest" description="Disordered" evidence="1">
    <location>
        <begin position="659"/>
        <end position="683"/>
    </location>
</feature>
<feature type="region of interest" description="Disordered" evidence="1">
    <location>
        <begin position="1279"/>
        <end position="1307"/>
    </location>
</feature>
<feature type="region of interest" description="Disordered" evidence="1">
    <location>
        <begin position="1865"/>
        <end position="1900"/>
    </location>
</feature>
<dbReference type="PANTHER" id="PTHR21963:SF1">
    <property type="entry name" value="SPERM-ASSOCIATED ANTIGEN 17"/>
    <property type="match status" value="1"/>
</dbReference>
<comment type="caution">
    <text evidence="2">The sequence shown here is derived from an EMBL/GenBank/DDBJ whole genome shotgun (WGS) entry which is preliminary data.</text>
</comment>
<dbReference type="Pfam" id="PF14874">
    <property type="entry name" value="PapD-like"/>
    <property type="match status" value="1"/>
</dbReference>
<feature type="compositionally biased region" description="Basic and acidic residues" evidence="1">
    <location>
        <begin position="907"/>
        <end position="920"/>
    </location>
</feature>
<feature type="region of interest" description="Disordered" evidence="1">
    <location>
        <begin position="857"/>
        <end position="980"/>
    </location>
</feature>
<feature type="compositionally biased region" description="Polar residues" evidence="1">
    <location>
        <begin position="1047"/>
        <end position="1061"/>
    </location>
</feature>
<dbReference type="GO" id="GO:0003351">
    <property type="term" value="P:epithelial cilium movement involved in extracellular fluid movement"/>
    <property type="evidence" value="ECO:0007669"/>
    <property type="project" value="TreeGrafter"/>
</dbReference>
<feature type="region of interest" description="Disordered" evidence="1">
    <location>
        <begin position="1047"/>
        <end position="1079"/>
    </location>
</feature>
<dbReference type="GO" id="GO:1904158">
    <property type="term" value="P:axonemal central apparatus assembly"/>
    <property type="evidence" value="ECO:0007669"/>
    <property type="project" value="TreeGrafter"/>
</dbReference>
<feature type="compositionally biased region" description="Polar residues" evidence="1">
    <location>
        <begin position="595"/>
        <end position="609"/>
    </location>
</feature>
<organism evidence="2 3">
    <name type="scientific">Rotaria sordida</name>
    <dbReference type="NCBI Taxonomy" id="392033"/>
    <lineage>
        <taxon>Eukaryota</taxon>
        <taxon>Metazoa</taxon>
        <taxon>Spiralia</taxon>
        <taxon>Gnathifera</taxon>
        <taxon>Rotifera</taxon>
        <taxon>Eurotatoria</taxon>
        <taxon>Bdelloidea</taxon>
        <taxon>Philodinida</taxon>
        <taxon>Philodinidae</taxon>
        <taxon>Rotaria</taxon>
    </lineage>
</organism>
<feature type="compositionally biased region" description="Basic and acidic residues" evidence="1">
    <location>
        <begin position="1286"/>
        <end position="1297"/>
    </location>
</feature>
<dbReference type="InterPro" id="IPR026173">
    <property type="entry name" value="SPAG17"/>
</dbReference>
<feature type="compositionally biased region" description="Basic and acidic residues" evidence="1">
    <location>
        <begin position="200"/>
        <end position="209"/>
    </location>
</feature>
<feature type="compositionally biased region" description="Polar residues" evidence="1">
    <location>
        <begin position="1879"/>
        <end position="1898"/>
    </location>
</feature>
<evidence type="ECO:0000313" key="3">
    <source>
        <dbReference type="Proteomes" id="UP000663864"/>
    </source>
</evidence>